<dbReference type="KEGG" id="rml:FF011L_17870"/>
<proteinExistence type="predicted"/>
<dbReference type="EMBL" id="CP036262">
    <property type="protein sequence ID" value="QDS93032.1"/>
    <property type="molecule type" value="Genomic_DNA"/>
</dbReference>
<dbReference type="AlphaFoldDB" id="A0A517MDS3"/>
<keyword evidence="2" id="KW-1185">Reference proteome</keyword>
<accession>A0A517MDS3</accession>
<evidence type="ECO:0000313" key="2">
    <source>
        <dbReference type="Proteomes" id="UP000320672"/>
    </source>
</evidence>
<protein>
    <submittedName>
        <fullName evidence="1">Uncharacterized protein</fullName>
    </submittedName>
</protein>
<dbReference type="OrthoDB" id="282446at2"/>
<reference evidence="1 2" key="1">
    <citation type="submission" date="2019-02" db="EMBL/GenBank/DDBJ databases">
        <title>Deep-cultivation of Planctomycetes and their phenomic and genomic characterization uncovers novel biology.</title>
        <authorList>
            <person name="Wiegand S."/>
            <person name="Jogler M."/>
            <person name="Boedeker C."/>
            <person name="Pinto D."/>
            <person name="Vollmers J."/>
            <person name="Rivas-Marin E."/>
            <person name="Kohn T."/>
            <person name="Peeters S.H."/>
            <person name="Heuer A."/>
            <person name="Rast P."/>
            <person name="Oberbeckmann S."/>
            <person name="Bunk B."/>
            <person name="Jeske O."/>
            <person name="Meyerdierks A."/>
            <person name="Storesund J.E."/>
            <person name="Kallscheuer N."/>
            <person name="Luecker S."/>
            <person name="Lage O.M."/>
            <person name="Pohl T."/>
            <person name="Merkel B.J."/>
            <person name="Hornburger P."/>
            <person name="Mueller R.-W."/>
            <person name="Bruemmer F."/>
            <person name="Labrenz M."/>
            <person name="Spormann A.M."/>
            <person name="Op den Camp H."/>
            <person name="Overmann J."/>
            <person name="Amann R."/>
            <person name="Jetten M.S.M."/>
            <person name="Mascher T."/>
            <person name="Medema M.H."/>
            <person name="Devos D.P."/>
            <person name="Kaster A.-K."/>
            <person name="Ovreas L."/>
            <person name="Rohde M."/>
            <person name="Galperin M.Y."/>
            <person name="Jogler C."/>
        </authorList>
    </citation>
    <scope>NUCLEOTIDE SEQUENCE [LARGE SCALE GENOMIC DNA]</scope>
    <source>
        <strain evidence="1 2">FF011L</strain>
    </source>
</reference>
<sequence length="65" mass="7113">MSSIPAPVRQVLQARSDATLQKIDMAVLAKHLDVQQQAGDSVNELLQQNATIQRQLAAGYLDVRV</sequence>
<evidence type="ECO:0000313" key="1">
    <source>
        <dbReference type="EMBL" id="QDS93032.1"/>
    </source>
</evidence>
<name>A0A517MDS3_9BACT</name>
<organism evidence="1 2">
    <name type="scientific">Roseimaritima multifibrata</name>
    <dbReference type="NCBI Taxonomy" id="1930274"/>
    <lineage>
        <taxon>Bacteria</taxon>
        <taxon>Pseudomonadati</taxon>
        <taxon>Planctomycetota</taxon>
        <taxon>Planctomycetia</taxon>
        <taxon>Pirellulales</taxon>
        <taxon>Pirellulaceae</taxon>
        <taxon>Roseimaritima</taxon>
    </lineage>
</organism>
<dbReference type="RefSeq" id="WP_145351186.1">
    <property type="nucleotide sequence ID" value="NZ_CP036262.1"/>
</dbReference>
<dbReference type="Proteomes" id="UP000320672">
    <property type="component" value="Chromosome"/>
</dbReference>
<gene>
    <name evidence="1" type="ORF">FF011L_17870</name>
</gene>